<sequence>MKIDFKGVLIALLFLALCFTNIIQCNEEERIPTTDISYHTLDSLGRVISALENYAIKQERLIDSLKANTNKTIIKYETDIKNFSDVYVVSDDSITRYIRQRIESL</sequence>
<proteinExistence type="predicted"/>
<gene>
    <name evidence="1" type="primary">gp_26590</name>
</gene>
<protein>
    <submittedName>
        <fullName evidence="1">Nuclear pore complex-like protein</fullName>
    </submittedName>
</protein>
<keyword evidence="2" id="KW-1185">Reference proteome</keyword>
<dbReference type="GeneID" id="75690755"/>
<organism evidence="1 2">
    <name type="scientific">uncultured phage cr2_1</name>
    <dbReference type="NCBI Taxonomy" id="2986394"/>
    <lineage>
        <taxon>Viruses</taxon>
        <taxon>Duplodnaviria</taxon>
        <taxon>Heunggongvirae</taxon>
        <taxon>Uroviricota</taxon>
        <taxon>Caudoviricetes</taxon>
        <taxon>Crassvirales</taxon>
        <taxon>Crevaviridae</taxon>
        <taxon>Coarsevirinae</taxon>
        <taxon>Junduvirus</taxon>
        <taxon>Junduvirus communis</taxon>
    </lineage>
</organism>
<dbReference type="RefSeq" id="YP_010360025.1">
    <property type="nucleotide sequence ID" value="NC_062779.1"/>
</dbReference>
<evidence type="ECO:0000313" key="2">
    <source>
        <dbReference type="Proteomes" id="UP000827432"/>
    </source>
</evidence>
<reference evidence="1 2" key="1">
    <citation type="submission" date="2021-04" db="EMBL/GenBank/DDBJ databases">
        <authorList>
            <person name="Shkoporov A.N."/>
            <person name="Stockdale S.R."/>
            <person name="Guerin E."/>
            <person name="Ross R.P."/>
            <person name="Hill C."/>
        </authorList>
    </citation>
    <scope>NUCLEOTIDE SEQUENCE [LARGE SCALE GENOMIC DNA]</scope>
    <source>
        <strain evidence="2">cr2_1</strain>
    </source>
</reference>
<dbReference type="KEGG" id="vg:75690755"/>
<accession>A0AAE7RYW6</accession>
<name>A0AAE7RYW6_9CAUD</name>
<dbReference type="EMBL" id="MZ130489">
    <property type="protein sequence ID" value="QWM90453.1"/>
    <property type="molecule type" value="Genomic_DNA"/>
</dbReference>
<dbReference type="Proteomes" id="UP000827432">
    <property type="component" value="Segment"/>
</dbReference>
<evidence type="ECO:0000313" key="1">
    <source>
        <dbReference type="EMBL" id="QWM90453.1"/>
    </source>
</evidence>